<evidence type="ECO:0000256" key="6">
    <source>
        <dbReference type="ARBA" id="ARBA00022989"/>
    </source>
</evidence>
<protein>
    <submittedName>
        <fullName evidence="9">MMPL family transporter</fullName>
    </submittedName>
</protein>
<feature type="transmembrane region" description="Helical" evidence="8">
    <location>
        <begin position="337"/>
        <end position="353"/>
    </location>
</feature>
<evidence type="ECO:0000256" key="8">
    <source>
        <dbReference type="SAM" id="Phobius"/>
    </source>
</evidence>
<name>A0A5B0GGA2_9BURK</name>
<organism evidence="9 10">
    <name type="scientific">Paraburkholderia panacisoli</name>
    <dbReference type="NCBI Taxonomy" id="2603818"/>
    <lineage>
        <taxon>Bacteria</taxon>
        <taxon>Pseudomonadati</taxon>
        <taxon>Pseudomonadota</taxon>
        <taxon>Betaproteobacteria</taxon>
        <taxon>Burkholderiales</taxon>
        <taxon>Burkholderiaceae</taxon>
        <taxon>Paraburkholderia</taxon>
    </lineage>
</organism>
<dbReference type="SUPFAM" id="SSF82693">
    <property type="entry name" value="Multidrug efflux transporter AcrB pore domain, PN1, PN2, PC1 and PC2 subdomains"/>
    <property type="match status" value="3"/>
</dbReference>
<comment type="subcellular location">
    <subcellularLocation>
        <location evidence="1">Cell inner membrane</location>
        <topology evidence="1">Multi-pass membrane protein</topology>
    </subcellularLocation>
</comment>
<gene>
    <name evidence="9" type="ORF">FVF58_38165</name>
</gene>
<proteinExistence type="predicted"/>
<evidence type="ECO:0000256" key="1">
    <source>
        <dbReference type="ARBA" id="ARBA00004429"/>
    </source>
</evidence>
<dbReference type="SUPFAM" id="SSF82866">
    <property type="entry name" value="Multidrug efflux transporter AcrB transmembrane domain"/>
    <property type="match status" value="2"/>
</dbReference>
<evidence type="ECO:0000256" key="2">
    <source>
        <dbReference type="ARBA" id="ARBA00022448"/>
    </source>
</evidence>
<feature type="transmembrane region" description="Helical" evidence="8">
    <location>
        <begin position="1023"/>
        <end position="1045"/>
    </location>
</feature>
<dbReference type="Gene3D" id="3.30.2090.10">
    <property type="entry name" value="Multidrug efflux transporter AcrB TolC docking domain, DN and DC subdomains"/>
    <property type="match status" value="3"/>
</dbReference>
<dbReference type="Gene3D" id="3.30.70.1320">
    <property type="entry name" value="Multidrug efflux transporter AcrB pore domain like"/>
    <property type="match status" value="1"/>
</dbReference>
<feature type="transmembrane region" description="Helical" evidence="8">
    <location>
        <begin position="528"/>
        <end position="549"/>
    </location>
</feature>
<evidence type="ECO:0000256" key="5">
    <source>
        <dbReference type="ARBA" id="ARBA00022692"/>
    </source>
</evidence>
<feature type="transmembrane region" description="Helical" evidence="8">
    <location>
        <begin position="960"/>
        <end position="983"/>
    </location>
</feature>
<keyword evidence="3" id="KW-1003">Cell membrane</keyword>
<feature type="transmembrane region" description="Helical" evidence="8">
    <location>
        <begin position="431"/>
        <end position="451"/>
    </location>
</feature>
<dbReference type="AlphaFoldDB" id="A0A5B0GGA2"/>
<dbReference type="RefSeq" id="WP_149674850.1">
    <property type="nucleotide sequence ID" value="NZ_VTUZ01000039.1"/>
</dbReference>
<dbReference type="Gene3D" id="3.30.70.1430">
    <property type="entry name" value="Multidrug efflux transporter AcrB pore domain"/>
    <property type="match status" value="2"/>
</dbReference>
<reference evidence="9 10" key="1">
    <citation type="submission" date="2019-08" db="EMBL/GenBank/DDBJ databases">
        <title>Paraburkholderia sp. DCY113.</title>
        <authorList>
            <person name="Kang J."/>
        </authorList>
    </citation>
    <scope>NUCLEOTIDE SEQUENCE [LARGE SCALE GENOMIC DNA]</scope>
    <source>
        <strain evidence="9 10">DCY113</strain>
    </source>
</reference>
<dbReference type="PANTHER" id="PTHR32063">
    <property type="match status" value="1"/>
</dbReference>
<feature type="transmembrane region" description="Helical" evidence="8">
    <location>
        <begin position="921"/>
        <end position="940"/>
    </location>
</feature>
<dbReference type="Gene3D" id="1.20.1640.10">
    <property type="entry name" value="Multidrug efflux transporter AcrB transmembrane domain"/>
    <property type="match status" value="3"/>
</dbReference>
<evidence type="ECO:0000313" key="10">
    <source>
        <dbReference type="Proteomes" id="UP000325273"/>
    </source>
</evidence>
<dbReference type="PANTHER" id="PTHR32063:SF34">
    <property type="entry name" value="MULTIDRUG RESISTANCE PROTEIN MDTC"/>
    <property type="match status" value="1"/>
</dbReference>
<comment type="caution">
    <text evidence="9">The sequence shown here is derived from an EMBL/GenBank/DDBJ whole genome shotgun (WGS) entry which is preliminary data.</text>
</comment>
<keyword evidence="6 8" id="KW-1133">Transmembrane helix</keyword>
<sequence>MNISALFIRRPVATTLLAIAILISGALAYFRLPVAPLPNIAFPVIVVQANMAGASPDIMAATVAEPLERRLATIADVEELTSISYVGSSMIIVEFGLKRDINGAARDVEAAIQAARADLPTTLRSNPTYRQYNPADAPIMVLSLTSDTLTKAQLYDSADSVIQQQLSQVKGVGQITLGGGALPSVRVELQPGKLNSYGIGLEDVRAAISAANADSAKGHLDVGNQRYVVTSNDQITHAAPYRDLVVAYRNGAPVQLRDVAEVRDSNENIRNAGLFNGKSAILVIVYPMPGSNVVSTVAQIRQVLPSIEATLPSSVHVGVAIDRSESVRSSVGDTERTLFIAVLLVVGVVFIFLQSPRATLVPAVALPLSIVGTFGPMYLLGYSIDNLSLMALTIGTGFVVDDAVVVLENIVRHMELGLSPKEAALKGSGEVGFTVISMSLSLIAVFLPIMLMPGVVGLLFHEFAVTLSIAILISLVISLTVTPAMCAYVLSRDNAGHSKARWAMWIEKQFDRFKNAYARSLTAVLDHALLVILLLIGLLVANVFLFKLVPATFFPEQDTGILIGQIIADQSISFSAMQKKLAQLQGIVQTDPAVASVAGFTGGRALNTANVFIELKPLAERHVTATEVVNRLRPKLNEVSGARLFIQAQQDLRIGGRQSAAEYQYTLTSDDSAALFKWTPRLVAALGKEHDQLLDVNSDLQQNGLQTYVRINRSTAARFGFAPNQIDNVLYDAFGQRTVSTIYNPLNQYFVVMEVAPDYWQYPQTLHQIYLSTASGNATGTAATQMPSGTVSAATAATVTSTATSSGTNARNSNAQANATTNSIANSKGGSSTGSADSTLAETMVPLAALASYSNSHTSTQVNHQSGLVAATISFNLPAGGSLSKAAVSINNTIREIGMPASIHGSFAGAAAAYSQSMGTVPLLILAALGVVYIVLGVLYESSIHPLTILSTLPSAGIGATLALLIFGTPFSVIAMIGIILLIGIVKKNGIMMVDVAIQLQRSEGMSARDAVHNAAVIRLRPIMMTTFAAVLGAVPLAIGIGQGASLRQPLGITVMGGLILSQVFTLYTTPVIYLYLDRLRFKLVRWSANLPWNRDAEQPGQPGQPDTKA</sequence>
<keyword evidence="10" id="KW-1185">Reference proteome</keyword>
<dbReference type="Proteomes" id="UP000325273">
    <property type="component" value="Unassembled WGS sequence"/>
</dbReference>
<dbReference type="Pfam" id="PF00873">
    <property type="entry name" value="ACR_tran"/>
    <property type="match status" value="2"/>
</dbReference>
<feature type="transmembrane region" description="Helical" evidence="8">
    <location>
        <begin position="1051"/>
        <end position="1077"/>
    </location>
</feature>
<keyword evidence="4" id="KW-0997">Cell inner membrane</keyword>
<evidence type="ECO:0000256" key="7">
    <source>
        <dbReference type="ARBA" id="ARBA00023136"/>
    </source>
</evidence>
<evidence type="ECO:0000313" key="9">
    <source>
        <dbReference type="EMBL" id="KAA1002417.1"/>
    </source>
</evidence>
<dbReference type="EMBL" id="VTUZ01000039">
    <property type="protein sequence ID" value="KAA1002417.1"/>
    <property type="molecule type" value="Genomic_DNA"/>
</dbReference>
<dbReference type="GO" id="GO:0005886">
    <property type="term" value="C:plasma membrane"/>
    <property type="evidence" value="ECO:0007669"/>
    <property type="project" value="UniProtKB-SubCell"/>
</dbReference>
<keyword evidence="2" id="KW-0813">Transport</keyword>
<dbReference type="GO" id="GO:0042910">
    <property type="term" value="F:xenobiotic transmembrane transporter activity"/>
    <property type="evidence" value="ECO:0007669"/>
    <property type="project" value="TreeGrafter"/>
</dbReference>
<keyword evidence="5 8" id="KW-0812">Transmembrane</keyword>
<dbReference type="SUPFAM" id="SSF82714">
    <property type="entry name" value="Multidrug efflux transporter AcrB TolC docking domain, DN and DC subdomains"/>
    <property type="match status" value="2"/>
</dbReference>
<feature type="transmembrane region" description="Helical" evidence="8">
    <location>
        <begin position="360"/>
        <end position="381"/>
    </location>
</feature>
<evidence type="ECO:0000256" key="3">
    <source>
        <dbReference type="ARBA" id="ARBA00022475"/>
    </source>
</evidence>
<accession>A0A5B0GGA2</accession>
<dbReference type="FunFam" id="1.20.1640.10:FF:000001">
    <property type="entry name" value="Efflux pump membrane transporter"/>
    <property type="match status" value="1"/>
</dbReference>
<dbReference type="Gene3D" id="3.30.70.1440">
    <property type="entry name" value="Multidrug efflux transporter AcrB pore domain"/>
    <property type="match status" value="2"/>
</dbReference>
<keyword evidence="7 8" id="KW-0472">Membrane</keyword>
<dbReference type="InterPro" id="IPR027463">
    <property type="entry name" value="AcrB_DN_DC_subdom"/>
</dbReference>
<evidence type="ECO:0000256" key="4">
    <source>
        <dbReference type="ARBA" id="ARBA00022519"/>
    </source>
</evidence>
<feature type="transmembrane region" description="Helical" evidence="8">
    <location>
        <begin position="463"/>
        <end position="490"/>
    </location>
</feature>
<dbReference type="InterPro" id="IPR001036">
    <property type="entry name" value="Acrflvin-R"/>
</dbReference>
<dbReference type="PRINTS" id="PR00702">
    <property type="entry name" value="ACRIFLAVINRP"/>
</dbReference>